<protein>
    <submittedName>
        <fullName evidence="2">Putative NADH-flavin reductase</fullName>
    </submittedName>
</protein>
<dbReference type="SUPFAM" id="SSF51735">
    <property type="entry name" value="NAD(P)-binding Rossmann-fold domains"/>
    <property type="match status" value="1"/>
</dbReference>
<evidence type="ECO:0000313" key="2">
    <source>
        <dbReference type="EMBL" id="KCZ91370.1"/>
    </source>
</evidence>
<dbReference type="OrthoDB" id="367683at2"/>
<sequence length="211" mass="22691">MRVAVFGSTGGVGRHFVKQALEKGVAVTALVRSPGKLADLPQGLTLVPGDISDEDAVYYTVAGANAVVCALGAPLQDKSGIRATGTAQIIRAMKDACVDRLVCLSSIGAGDSYKLIPAHYKYLLGPLMMENMFADHEAQEAEITASGLDWIIARPGPYRDGERTGTYAHGLSSKALDRKLKFRINRADVADFLIRQLSDNTYLHKPAWLTS</sequence>
<dbReference type="PANTHER" id="PTHR15020:SF50">
    <property type="entry name" value="UPF0659 PROTEIN YMR090W"/>
    <property type="match status" value="1"/>
</dbReference>
<dbReference type="Gene3D" id="3.40.50.720">
    <property type="entry name" value="NAD(P)-binding Rossmann-like Domain"/>
    <property type="match status" value="1"/>
</dbReference>
<accession>A0A059FL37</accession>
<dbReference type="InterPro" id="IPR036291">
    <property type="entry name" value="NAD(P)-bd_dom_sf"/>
</dbReference>
<gene>
    <name evidence="2" type="ORF">HJA_02490</name>
</gene>
<dbReference type="RefSeq" id="WP_035577672.1">
    <property type="nucleotide sequence ID" value="NZ_ARYJ01000001.1"/>
</dbReference>
<comment type="caution">
    <text evidence="2">The sequence shown here is derived from an EMBL/GenBank/DDBJ whole genome shotgun (WGS) entry which is preliminary data.</text>
</comment>
<dbReference type="Pfam" id="PF13460">
    <property type="entry name" value="NAD_binding_10"/>
    <property type="match status" value="1"/>
</dbReference>
<evidence type="ECO:0000259" key="1">
    <source>
        <dbReference type="Pfam" id="PF13460"/>
    </source>
</evidence>
<dbReference type="eggNOG" id="COG0702">
    <property type="taxonomic scope" value="Bacteria"/>
</dbReference>
<reference evidence="2 3" key="1">
    <citation type="journal article" date="2014" name="Antonie Van Leeuwenhoek">
        <title>Hyphomonas beringensis sp. nov. and Hyphomonas chukchiensis sp. nov., isolated from surface seawater of the Bering Sea and Chukchi Sea.</title>
        <authorList>
            <person name="Li C."/>
            <person name="Lai Q."/>
            <person name="Li G."/>
            <person name="Dong C."/>
            <person name="Wang J."/>
            <person name="Liao Y."/>
            <person name="Shao Z."/>
        </authorList>
    </citation>
    <scope>NUCLEOTIDE SEQUENCE [LARGE SCALE GENOMIC DNA]</scope>
    <source>
        <strain evidence="2 3">VP2</strain>
    </source>
</reference>
<dbReference type="PATRIC" id="fig|1280952.3.peg.503"/>
<name>A0A059FL37_9PROT</name>
<dbReference type="AlphaFoldDB" id="A0A059FL37"/>
<dbReference type="EMBL" id="ARYJ01000001">
    <property type="protein sequence ID" value="KCZ91370.1"/>
    <property type="molecule type" value="Genomic_DNA"/>
</dbReference>
<proteinExistence type="predicted"/>
<dbReference type="PANTHER" id="PTHR15020">
    <property type="entry name" value="FLAVIN REDUCTASE-RELATED"/>
    <property type="match status" value="1"/>
</dbReference>
<dbReference type="STRING" id="1280952.HJA_02490"/>
<evidence type="ECO:0000313" key="3">
    <source>
        <dbReference type="Proteomes" id="UP000024816"/>
    </source>
</evidence>
<keyword evidence="3" id="KW-1185">Reference proteome</keyword>
<dbReference type="InterPro" id="IPR016040">
    <property type="entry name" value="NAD(P)-bd_dom"/>
</dbReference>
<dbReference type="Proteomes" id="UP000024816">
    <property type="component" value="Unassembled WGS sequence"/>
</dbReference>
<organism evidence="2 3">
    <name type="scientific">Hyphomonas jannaschiana VP2</name>
    <dbReference type="NCBI Taxonomy" id="1280952"/>
    <lineage>
        <taxon>Bacteria</taxon>
        <taxon>Pseudomonadati</taxon>
        <taxon>Pseudomonadota</taxon>
        <taxon>Alphaproteobacteria</taxon>
        <taxon>Hyphomonadales</taxon>
        <taxon>Hyphomonadaceae</taxon>
        <taxon>Hyphomonas</taxon>
    </lineage>
</organism>
<feature type="domain" description="NAD(P)-binding" evidence="1">
    <location>
        <begin position="7"/>
        <end position="199"/>
    </location>
</feature>